<dbReference type="InterPro" id="IPR013785">
    <property type="entry name" value="Aldolase_TIM"/>
</dbReference>
<accession>A0A6V8LIC6</accession>
<dbReference type="Pfam" id="PF01791">
    <property type="entry name" value="DeoC"/>
    <property type="match status" value="1"/>
</dbReference>
<keyword evidence="2" id="KW-0456">Lyase</keyword>
<dbReference type="EMBL" id="BLPG01000001">
    <property type="protein sequence ID" value="GFJ94661.1"/>
    <property type="molecule type" value="Genomic_DNA"/>
</dbReference>
<dbReference type="GO" id="GO:0061595">
    <property type="term" value="F:6-deoxy-6-sulfofructose-1-phosphate aldolase activity"/>
    <property type="evidence" value="ECO:0007669"/>
    <property type="project" value="TreeGrafter"/>
</dbReference>
<dbReference type="PANTHER" id="PTHR39340:SF1">
    <property type="entry name" value="SULFOFRUCTOSEPHOSPHATE ALDOLASE"/>
    <property type="match status" value="1"/>
</dbReference>
<evidence type="ECO:0000256" key="1">
    <source>
        <dbReference type="ARBA" id="ARBA00008679"/>
    </source>
</evidence>
<dbReference type="InterPro" id="IPR050552">
    <property type="entry name" value="LacD_aldolase"/>
</dbReference>
<sequence>MLAYRPDTPPGWDTATRLRPKWTPEKMAKLGVDGVKLILFYRADLTETAAEQRKLVADLAADCHAWRLPLIVEPIWYPLPGEEPGETQRADAIVASAAEFTLLGLDILKMQYPGSAGACRDLDAAATVPWVLLSEGAGFDDFAAQMEVAARAGASGYIAGRAVWGDAVGRTAALGRVGERLDALNAIVRAHGRPWAERVPAGAITPTWYEAYGE</sequence>
<evidence type="ECO:0008006" key="5">
    <source>
        <dbReference type="Google" id="ProtNLM"/>
    </source>
</evidence>
<dbReference type="PANTHER" id="PTHR39340">
    <property type="entry name" value="SULFOFRUCTOSEPHOSPHATE ALDOLASE"/>
    <property type="match status" value="1"/>
</dbReference>
<gene>
    <name evidence="3" type="ORF">Prum_083030</name>
</gene>
<evidence type="ECO:0000313" key="4">
    <source>
        <dbReference type="Proteomes" id="UP000482960"/>
    </source>
</evidence>
<dbReference type="Gene3D" id="3.20.20.70">
    <property type="entry name" value="Aldolase class I"/>
    <property type="match status" value="1"/>
</dbReference>
<comment type="similarity">
    <text evidence="1">Belongs to the aldolase LacD family.</text>
</comment>
<keyword evidence="4" id="KW-1185">Reference proteome</keyword>
<proteinExistence type="inferred from homology"/>
<organism evidence="3 4">
    <name type="scientific">Phytohabitans rumicis</name>
    <dbReference type="NCBI Taxonomy" id="1076125"/>
    <lineage>
        <taxon>Bacteria</taxon>
        <taxon>Bacillati</taxon>
        <taxon>Actinomycetota</taxon>
        <taxon>Actinomycetes</taxon>
        <taxon>Micromonosporales</taxon>
        <taxon>Micromonosporaceae</taxon>
    </lineage>
</organism>
<reference evidence="3 4" key="2">
    <citation type="submission" date="2020-03" db="EMBL/GenBank/DDBJ databases">
        <authorList>
            <person name="Ichikawa N."/>
            <person name="Kimura A."/>
            <person name="Kitahashi Y."/>
            <person name="Uohara A."/>
        </authorList>
    </citation>
    <scope>NUCLEOTIDE SEQUENCE [LARGE SCALE GENOMIC DNA]</scope>
    <source>
        <strain evidence="3 4">NBRC 108638</strain>
    </source>
</reference>
<reference evidence="3 4" key="1">
    <citation type="submission" date="2020-03" db="EMBL/GenBank/DDBJ databases">
        <title>Whole genome shotgun sequence of Phytohabitans rumicis NBRC 108638.</title>
        <authorList>
            <person name="Komaki H."/>
            <person name="Tamura T."/>
        </authorList>
    </citation>
    <scope>NUCLEOTIDE SEQUENCE [LARGE SCALE GENOMIC DNA]</scope>
    <source>
        <strain evidence="3 4">NBRC 108638</strain>
    </source>
</reference>
<dbReference type="Proteomes" id="UP000482960">
    <property type="component" value="Unassembled WGS sequence"/>
</dbReference>
<dbReference type="RefSeq" id="WP_246278397.1">
    <property type="nucleotide sequence ID" value="NZ_BLPG01000001.1"/>
</dbReference>
<dbReference type="SUPFAM" id="SSF51569">
    <property type="entry name" value="Aldolase"/>
    <property type="match status" value="1"/>
</dbReference>
<dbReference type="InterPro" id="IPR002915">
    <property type="entry name" value="DeoC/FbaB/LacD_aldolase"/>
</dbReference>
<name>A0A6V8LIC6_9ACTN</name>
<comment type="caution">
    <text evidence="3">The sequence shown here is derived from an EMBL/GenBank/DDBJ whole genome shotgun (WGS) entry which is preliminary data.</text>
</comment>
<protein>
    <recommendedName>
        <fullName evidence="5">Tagatose 1,6-diphosphate aldolase</fullName>
    </recommendedName>
</protein>
<evidence type="ECO:0000313" key="3">
    <source>
        <dbReference type="EMBL" id="GFJ94661.1"/>
    </source>
</evidence>
<evidence type="ECO:0000256" key="2">
    <source>
        <dbReference type="ARBA" id="ARBA00023239"/>
    </source>
</evidence>
<dbReference type="AlphaFoldDB" id="A0A6V8LIC6"/>
<dbReference type="GO" id="GO:1902777">
    <property type="term" value="P:6-sulfoquinovose(1-) catabolic process"/>
    <property type="evidence" value="ECO:0007669"/>
    <property type="project" value="TreeGrafter"/>
</dbReference>